<dbReference type="SUPFAM" id="SSF51261">
    <property type="entry name" value="Duplicated hybrid motif"/>
    <property type="match status" value="1"/>
</dbReference>
<dbReference type="Proteomes" id="UP000217676">
    <property type="component" value="Chromosome"/>
</dbReference>
<evidence type="ECO:0000259" key="2">
    <source>
        <dbReference type="Pfam" id="PF01551"/>
    </source>
</evidence>
<organism evidence="3 4">
    <name type="scientific">Streptomyces laurentii</name>
    <dbReference type="NCBI Taxonomy" id="39478"/>
    <lineage>
        <taxon>Bacteria</taxon>
        <taxon>Bacillati</taxon>
        <taxon>Actinomycetota</taxon>
        <taxon>Actinomycetes</taxon>
        <taxon>Kitasatosporales</taxon>
        <taxon>Streptomycetaceae</taxon>
        <taxon>Streptomyces</taxon>
    </lineage>
</organism>
<dbReference type="InterPro" id="IPR016047">
    <property type="entry name" value="M23ase_b-sheet_dom"/>
</dbReference>
<evidence type="ECO:0000313" key="3">
    <source>
        <dbReference type="EMBL" id="BAU85562.1"/>
    </source>
</evidence>
<dbReference type="InterPro" id="IPR011055">
    <property type="entry name" value="Dup_hybrid_motif"/>
</dbReference>
<reference evidence="3 4" key="1">
    <citation type="journal article" date="2016" name="Genome Announc.">
        <title>Complete Genome Sequence of Thiostrepton-Producing Streptomyces laurentii ATCC 31255.</title>
        <authorList>
            <person name="Doi K."/>
            <person name="Fujino Y."/>
            <person name="Nagayoshi Y."/>
            <person name="Ohshima T."/>
            <person name="Ogata S."/>
        </authorList>
    </citation>
    <scope>NUCLEOTIDE SEQUENCE [LARGE SCALE GENOMIC DNA]</scope>
    <source>
        <strain evidence="3 4">ATCC 31255</strain>
    </source>
</reference>
<proteinExistence type="predicted"/>
<dbReference type="CDD" id="cd12797">
    <property type="entry name" value="M23_peptidase"/>
    <property type="match status" value="1"/>
</dbReference>
<dbReference type="RefSeq" id="WP_359872858.1">
    <property type="nucleotide sequence ID" value="NZ_JBEYHT010000003.1"/>
</dbReference>
<protein>
    <recommendedName>
        <fullName evidence="2">M23ase beta-sheet core domain-containing protein</fullName>
    </recommendedName>
</protein>
<sequence>MSVTSLRTRPALTALAAFLALVAAVLGLGTAVGPAAAATTAALPPKPAFQMPFACGTKWDLDAYDSTHNPALDIVAEGNPGSDGRPVYASAPGTVSAVYVDTGSGNTIQISHGNGWFTAYYHLQEAPDAFVRKGQQVNGGTRIGSVGKSGKNSHDWAHLHYEQRYRATGDFTDQNDRVPVHFNGVQYTGVGESWTSVASRNCSTPQPYANCPAGNVCFYSGADGTGEVCKTDSDNPGINCGLRKSYFNNGTAQEGYDHAYVGFAEGGSQCLHFGAAEGQGNFPSGGRTITSVRWGGECP</sequence>
<dbReference type="PANTHER" id="PTHR21666">
    <property type="entry name" value="PEPTIDASE-RELATED"/>
    <property type="match status" value="1"/>
</dbReference>
<evidence type="ECO:0000313" key="4">
    <source>
        <dbReference type="Proteomes" id="UP000217676"/>
    </source>
</evidence>
<evidence type="ECO:0000256" key="1">
    <source>
        <dbReference type="SAM" id="SignalP"/>
    </source>
</evidence>
<gene>
    <name evidence="3" type="ORF">SLA_4678</name>
</gene>
<dbReference type="EMBL" id="AP017424">
    <property type="protein sequence ID" value="BAU85562.1"/>
    <property type="molecule type" value="Genomic_DNA"/>
</dbReference>
<dbReference type="Pfam" id="PF03995">
    <property type="entry name" value="Inhibitor_I36"/>
    <property type="match status" value="1"/>
</dbReference>
<dbReference type="GO" id="GO:0004222">
    <property type="term" value="F:metalloendopeptidase activity"/>
    <property type="evidence" value="ECO:0007669"/>
    <property type="project" value="TreeGrafter"/>
</dbReference>
<dbReference type="Pfam" id="PF01551">
    <property type="entry name" value="Peptidase_M23"/>
    <property type="match status" value="1"/>
</dbReference>
<feature type="signal peptide" evidence="1">
    <location>
        <begin position="1"/>
        <end position="37"/>
    </location>
</feature>
<dbReference type="Gene3D" id="2.70.70.10">
    <property type="entry name" value="Glucose Permease (Domain IIA)"/>
    <property type="match status" value="1"/>
</dbReference>
<dbReference type="AlphaFoldDB" id="A0A169NVK2"/>
<keyword evidence="1" id="KW-0732">Signal</keyword>
<feature type="domain" description="M23ase beta-sheet core" evidence="2">
    <location>
        <begin position="82"/>
        <end position="166"/>
    </location>
</feature>
<dbReference type="InterPro" id="IPR050570">
    <property type="entry name" value="Cell_wall_metabolism_enzyme"/>
</dbReference>
<name>A0A169NVK2_STRLU</name>
<dbReference type="KEGG" id="slau:SLA_4678"/>
<dbReference type="PANTHER" id="PTHR21666:SF270">
    <property type="entry name" value="MUREIN HYDROLASE ACTIVATOR ENVC"/>
    <property type="match status" value="1"/>
</dbReference>
<feature type="chain" id="PRO_5007902152" description="M23ase beta-sheet core domain-containing protein" evidence="1">
    <location>
        <begin position="38"/>
        <end position="299"/>
    </location>
</feature>
<accession>A0A169NVK2</accession>
<keyword evidence="4" id="KW-1185">Reference proteome</keyword>